<accession>A0A2K1IXI7</accession>
<dbReference type="Proteomes" id="UP000006727">
    <property type="component" value="Chromosome 19"/>
</dbReference>
<reference evidence="2" key="3">
    <citation type="submission" date="2020-12" db="UniProtKB">
        <authorList>
            <consortium name="EnsemblPlants"/>
        </authorList>
    </citation>
    <scope>IDENTIFICATION</scope>
</reference>
<proteinExistence type="predicted"/>
<reference evidence="1 3" key="2">
    <citation type="journal article" date="2018" name="Plant J.">
        <title>The Physcomitrella patens chromosome-scale assembly reveals moss genome structure and evolution.</title>
        <authorList>
            <person name="Lang D."/>
            <person name="Ullrich K.K."/>
            <person name="Murat F."/>
            <person name="Fuchs J."/>
            <person name="Jenkins J."/>
            <person name="Haas F.B."/>
            <person name="Piednoel M."/>
            <person name="Gundlach H."/>
            <person name="Van Bel M."/>
            <person name="Meyberg R."/>
            <person name="Vives C."/>
            <person name="Morata J."/>
            <person name="Symeonidi A."/>
            <person name="Hiss M."/>
            <person name="Muchero W."/>
            <person name="Kamisugi Y."/>
            <person name="Saleh O."/>
            <person name="Blanc G."/>
            <person name="Decker E.L."/>
            <person name="van Gessel N."/>
            <person name="Grimwood J."/>
            <person name="Hayes R.D."/>
            <person name="Graham S.W."/>
            <person name="Gunter L.E."/>
            <person name="McDaniel S.F."/>
            <person name="Hoernstein S.N.W."/>
            <person name="Larsson A."/>
            <person name="Li F.W."/>
            <person name="Perroud P.F."/>
            <person name="Phillips J."/>
            <person name="Ranjan P."/>
            <person name="Rokshar D.S."/>
            <person name="Rothfels C.J."/>
            <person name="Schneider L."/>
            <person name="Shu S."/>
            <person name="Stevenson D.W."/>
            <person name="Thummler F."/>
            <person name="Tillich M."/>
            <person name="Villarreal Aguilar J.C."/>
            <person name="Widiez T."/>
            <person name="Wong G.K."/>
            <person name="Wymore A."/>
            <person name="Zhang Y."/>
            <person name="Zimmer A.D."/>
            <person name="Quatrano R.S."/>
            <person name="Mayer K.F.X."/>
            <person name="Goodstein D."/>
            <person name="Casacuberta J.M."/>
            <person name="Vandepoele K."/>
            <person name="Reski R."/>
            <person name="Cuming A.C."/>
            <person name="Tuskan G.A."/>
            <person name="Maumus F."/>
            <person name="Salse J."/>
            <person name="Schmutz J."/>
            <person name="Rensing S.A."/>
        </authorList>
    </citation>
    <scope>NUCLEOTIDE SEQUENCE [LARGE SCALE GENOMIC DNA]</scope>
    <source>
        <strain evidence="2 3">cv. Gransden 2004</strain>
    </source>
</reference>
<keyword evidence="3" id="KW-1185">Reference proteome</keyword>
<evidence type="ECO:0000313" key="3">
    <source>
        <dbReference type="Proteomes" id="UP000006727"/>
    </source>
</evidence>
<dbReference type="EMBL" id="ABEU02000019">
    <property type="protein sequence ID" value="PNR33988.1"/>
    <property type="molecule type" value="Genomic_DNA"/>
</dbReference>
<gene>
    <name evidence="1" type="ORF">PHYPA_023804</name>
</gene>
<protein>
    <submittedName>
        <fullName evidence="1 2">Uncharacterized protein</fullName>
    </submittedName>
</protein>
<dbReference type="EnsemblPlants" id="Pp3c19_6909V3.1">
    <property type="protein sequence ID" value="PAC:32937902.CDS.1"/>
    <property type="gene ID" value="Pp3c19_6909"/>
</dbReference>
<name>A0A2K1IXI7_PHYPA</name>
<evidence type="ECO:0000313" key="1">
    <source>
        <dbReference type="EMBL" id="PNR33988.1"/>
    </source>
</evidence>
<dbReference type="Gramene" id="Pp3c19_6909V3.1">
    <property type="protein sequence ID" value="PAC:32937902.CDS.1"/>
    <property type="gene ID" value="Pp3c19_6909"/>
</dbReference>
<organism evidence="1">
    <name type="scientific">Physcomitrium patens</name>
    <name type="common">Spreading-leaved earth moss</name>
    <name type="synonym">Physcomitrella patens</name>
    <dbReference type="NCBI Taxonomy" id="3218"/>
    <lineage>
        <taxon>Eukaryota</taxon>
        <taxon>Viridiplantae</taxon>
        <taxon>Streptophyta</taxon>
        <taxon>Embryophyta</taxon>
        <taxon>Bryophyta</taxon>
        <taxon>Bryophytina</taxon>
        <taxon>Bryopsida</taxon>
        <taxon>Funariidae</taxon>
        <taxon>Funariales</taxon>
        <taxon>Funariaceae</taxon>
        <taxon>Physcomitrium</taxon>
    </lineage>
</organism>
<sequence>MAWHSRLPARDAKGTDRHSDWKIAIKVSVDDGLLHREINYESFFIIYINKLGIIRRHIPSQLLNMRRLYTVAAMVIGM</sequence>
<reference evidence="1 3" key="1">
    <citation type="journal article" date="2008" name="Science">
        <title>The Physcomitrella genome reveals evolutionary insights into the conquest of land by plants.</title>
        <authorList>
            <person name="Rensing S."/>
            <person name="Lang D."/>
            <person name="Zimmer A."/>
            <person name="Terry A."/>
            <person name="Salamov A."/>
            <person name="Shapiro H."/>
            <person name="Nishiyama T."/>
            <person name="Perroud P.-F."/>
            <person name="Lindquist E."/>
            <person name="Kamisugi Y."/>
            <person name="Tanahashi T."/>
            <person name="Sakakibara K."/>
            <person name="Fujita T."/>
            <person name="Oishi K."/>
            <person name="Shin-I T."/>
            <person name="Kuroki Y."/>
            <person name="Toyoda A."/>
            <person name="Suzuki Y."/>
            <person name="Hashimoto A."/>
            <person name="Yamaguchi K."/>
            <person name="Sugano A."/>
            <person name="Kohara Y."/>
            <person name="Fujiyama A."/>
            <person name="Anterola A."/>
            <person name="Aoki S."/>
            <person name="Ashton N."/>
            <person name="Barbazuk W.B."/>
            <person name="Barker E."/>
            <person name="Bennetzen J."/>
            <person name="Bezanilla M."/>
            <person name="Blankenship R."/>
            <person name="Cho S.H."/>
            <person name="Dutcher S."/>
            <person name="Estelle M."/>
            <person name="Fawcett J.A."/>
            <person name="Gundlach H."/>
            <person name="Hanada K."/>
            <person name="Heyl A."/>
            <person name="Hicks K.A."/>
            <person name="Hugh J."/>
            <person name="Lohr M."/>
            <person name="Mayer K."/>
            <person name="Melkozernov A."/>
            <person name="Murata T."/>
            <person name="Nelson D."/>
            <person name="Pils B."/>
            <person name="Prigge M."/>
            <person name="Reiss B."/>
            <person name="Renner T."/>
            <person name="Rombauts S."/>
            <person name="Rushton P."/>
            <person name="Sanderfoot A."/>
            <person name="Schween G."/>
            <person name="Shiu S.-H."/>
            <person name="Stueber K."/>
            <person name="Theodoulou F.L."/>
            <person name="Tu H."/>
            <person name="Van de Peer Y."/>
            <person name="Verrier P.J."/>
            <person name="Waters E."/>
            <person name="Wood A."/>
            <person name="Yang L."/>
            <person name="Cove D."/>
            <person name="Cuming A."/>
            <person name="Hasebe M."/>
            <person name="Lucas S."/>
            <person name="Mishler D.B."/>
            <person name="Reski R."/>
            <person name="Grigoriev I."/>
            <person name="Quatrano R.S."/>
            <person name="Boore J.L."/>
        </authorList>
    </citation>
    <scope>NUCLEOTIDE SEQUENCE [LARGE SCALE GENOMIC DNA]</scope>
    <source>
        <strain evidence="2 3">cv. Gransden 2004</strain>
    </source>
</reference>
<dbReference type="AlphaFoldDB" id="A0A2K1IXI7"/>
<evidence type="ECO:0000313" key="2">
    <source>
        <dbReference type="EnsemblPlants" id="PAC:32937902.CDS.1"/>
    </source>
</evidence>
<dbReference type="InParanoid" id="A0A2K1IXI7"/>